<keyword evidence="4" id="KW-0150">Chloroplast</keyword>
<comment type="miscellaneous">
    <text evidence="4">The basic functional RuBisCO is composed of a large chain homodimer in a 'head-to-tail' conformation. In form I RuBisCO this homodimer is arranged in a barrel-like tetramer with the small subunits forming a tetrameric 'cap' on each end of the 'barrel'.</text>
</comment>
<dbReference type="InterPro" id="IPR036385">
    <property type="entry name" value="RuBisCO_ssu_sf"/>
</dbReference>
<evidence type="ECO:0000256" key="3">
    <source>
        <dbReference type="ARBA" id="ARBA00038826"/>
    </source>
</evidence>
<keyword evidence="1 4" id="KW-0113">Calvin cycle</keyword>
<dbReference type="PANTHER" id="PTHR31262:SF23">
    <property type="entry name" value="RIBULOSE BISPHOSPHATE CARBOXYLASE SMALL SUBUNIT"/>
    <property type="match status" value="1"/>
</dbReference>
<evidence type="ECO:0000256" key="5">
    <source>
        <dbReference type="HAMAP-Rule" id="MF_00860"/>
    </source>
</evidence>
<feature type="domain" description="Ribulose bisphosphate carboxylase small subunit" evidence="6">
    <location>
        <begin position="4"/>
        <end position="103"/>
    </location>
</feature>
<dbReference type="GO" id="GO:0009507">
    <property type="term" value="C:chloroplast"/>
    <property type="evidence" value="ECO:0007669"/>
    <property type="project" value="UniProtKB-SubCell"/>
</dbReference>
<dbReference type="EMBL" id="KY856939">
    <property type="protein sequence ID" value="ASO75749.1"/>
    <property type="molecule type" value="Genomic_DNA"/>
</dbReference>
<dbReference type="GO" id="GO:0019253">
    <property type="term" value="P:reductive pentose-phosphate cycle"/>
    <property type="evidence" value="ECO:0007669"/>
    <property type="project" value="UniProtKB-UniRule"/>
</dbReference>
<evidence type="ECO:0000313" key="7">
    <source>
        <dbReference type="EMBL" id="ASO75749.1"/>
    </source>
</evidence>
<proteinExistence type="inferred from homology"/>
<comment type="subcellular location">
    <subcellularLocation>
        <location evidence="4">Plastid</location>
        <location evidence="4">Chloroplast</location>
    </subcellularLocation>
</comment>
<evidence type="ECO:0000256" key="1">
    <source>
        <dbReference type="ARBA" id="ARBA00022567"/>
    </source>
</evidence>
<keyword evidence="5 7" id="KW-0934">Plastid</keyword>
<evidence type="ECO:0000256" key="4">
    <source>
        <dbReference type="HAMAP-Rule" id="MF_00859"/>
    </source>
</evidence>
<dbReference type="GeneID" id="33910019"/>
<reference evidence="7" key="1">
    <citation type="journal article" date="2017" name="Genome Biol. Evol.">
        <title>Evolutionary Dynamics of Cryptophyte Plastid Genomes.</title>
        <authorList>
            <person name="Kim J.I."/>
            <person name="Moore C.E."/>
            <person name="Archibald J.M."/>
            <person name="Bhattacharya D."/>
            <person name="Yi G."/>
            <person name="Yoon H.S."/>
            <person name="Shin W."/>
        </authorList>
    </citation>
    <scope>NUCLEOTIDE SEQUENCE</scope>
    <source>
        <strain evidence="7">CNUKR</strain>
    </source>
</reference>
<dbReference type="HAMAP" id="MF_00859">
    <property type="entry name" value="RuBisCO_S_bact"/>
    <property type="match status" value="1"/>
</dbReference>
<dbReference type="Pfam" id="PF00101">
    <property type="entry name" value="RuBisCO_small"/>
    <property type="match status" value="1"/>
</dbReference>
<dbReference type="CDD" id="cd03527">
    <property type="entry name" value="RuBisCO_small"/>
    <property type="match status" value="1"/>
</dbReference>
<comment type="function">
    <text evidence="4">RuBisCO catalyzes two reactions: the carboxylation of D-ribulose 1,5-bisphosphate, the primary event in carbon dioxide fixation, as well as the oxidative fragmentation of the pentose substrate. Both reactions occur simultaneously and in competition at the same active site. Although the small subunit is not catalytic it is essential for maximal activity.</text>
</comment>
<dbReference type="InterPro" id="IPR000894">
    <property type="entry name" value="RuBisCO_ssu_dom"/>
</dbReference>
<name>A0A222AHA2_9CRYP</name>
<dbReference type="SMART" id="SM00961">
    <property type="entry name" value="RuBisCO_small"/>
    <property type="match status" value="1"/>
</dbReference>
<protein>
    <recommendedName>
        <fullName evidence="4 5">Multifunctional fusion protein</fullName>
    </recommendedName>
    <domain>
        <recommendedName>
            <fullName evidence="4">Ribulose bisphosphate carboxylase small subunit</fullName>
            <shortName evidence="4">RuBisCO small subunit</shortName>
        </recommendedName>
    </domain>
    <domain>
        <recommendedName>
            <fullName evidence="5">Ribulose bisphosphate carboxylase small subunit, chloroplastic</fullName>
        </recommendedName>
    </domain>
</protein>
<keyword evidence="5" id="KW-0602">Photosynthesis</keyword>
<dbReference type="Gene3D" id="3.30.190.10">
    <property type="entry name" value="Ribulose bisphosphate carboxylase, small subunit"/>
    <property type="match status" value="1"/>
</dbReference>
<dbReference type="GO" id="GO:0016984">
    <property type="term" value="F:ribulose-bisphosphate carboxylase activity"/>
    <property type="evidence" value="ECO:0007669"/>
    <property type="project" value="UniProtKB-UniRule"/>
</dbReference>
<keyword evidence="5" id="KW-0601">Photorespiration</keyword>
<geneLocation type="plastid" evidence="7"/>
<keyword evidence="2 4" id="KW-0120">Carbon dioxide fixation</keyword>
<dbReference type="AlphaFoldDB" id="A0A222AHA2"/>
<gene>
    <name evidence="4 7" type="primary">rbcS</name>
    <name evidence="5" type="synonym">RBCS</name>
</gene>
<dbReference type="SUPFAM" id="SSF55239">
    <property type="entry name" value="RuBisCO, small subunit"/>
    <property type="match status" value="1"/>
</dbReference>
<comment type="similarity">
    <text evidence="4">Belongs to the RuBisCO small chain family.</text>
</comment>
<accession>A0A222AHA2</accession>
<organism evidence="7">
    <name type="scientific">Cryptomonas curvata</name>
    <dbReference type="NCBI Taxonomy" id="233186"/>
    <lineage>
        <taxon>Eukaryota</taxon>
        <taxon>Cryptophyceae</taxon>
        <taxon>Cryptomonadales</taxon>
        <taxon>Cryptomonadaceae</taxon>
        <taxon>Cryptomonas</taxon>
    </lineage>
</organism>
<comment type="subunit">
    <text evidence="3 4">Heterohexadecamer of 8 large and 8 small subunits.</text>
</comment>
<dbReference type="InterPro" id="IPR024681">
    <property type="entry name" value="RuBisCO_ssu"/>
</dbReference>
<dbReference type="RefSeq" id="YP_009420261.1">
    <property type="nucleotide sequence ID" value="NC_035720.1"/>
</dbReference>
<dbReference type="PANTHER" id="PTHR31262">
    <property type="entry name" value="RIBULOSE BISPHOSPHATE CARBOXYLASE SMALL CHAIN 1, CHLOROPLASTIC"/>
    <property type="match status" value="1"/>
</dbReference>
<sequence length="139" mass="15981">MRLTQGAFSFLPDLTDEQIVKQIQYAISKGWALNVEWTDDPHPRNCYWEMWGLPLFGIKDAAAVMFEVNACRKAKPNSYVKVNAFDNSRSVESCCLSFIVQRPTSNEPGFTLARTEDRSRLIRYTIQSYATSKPEGERY</sequence>
<evidence type="ECO:0000259" key="6">
    <source>
        <dbReference type="SMART" id="SM00961"/>
    </source>
</evidence>
<evidence type="ECO:0000256" key="2">
    <source>
        <dbReference type="ARBA" id="ARBA00023300"/>
    </source>
</evidence>